<evidence type="ECO:0000259" key="5">
    <source>
        <dbReference type="PROSITE" id="PS51296"/>
    </source>
</evidence>
<reference evidence="6" key="1">
    <citation type="submission" date="2018-05" db="EMBL/GenBank/DDBJ databases">
        <authorList>
            <person name="Lanie J.A."/>
            <person name="Ng W.-L."/>
            <person name="Kazmierczak K.M."/>
            <person name="Andrzejewski T.M."/>
            <person name="Davidsen T.M."/>
            <person name="Wayne K.J."/>
            <person name="Tettelin H."/>
            <person name="Glass J.I."/>
            <person name="Rusch D."/>
            <person name="Podicherti R."/>
            <person name="Tsui H.-C.T."/>
            <person name="Winkler M.E."/>
        </authorList>
    </citation>
    <scope>NUCLEOTIDE SEQUENCE</scope>
</reference>
<dbReference type="AlphaFoldDB" id="A0A381P918"/>
<dbReference type="SUPFAM" id="SSF50022">
    <property type="entry name" value="ISP domain"/>
    <property type="match status" value="1"/>
</dbReference>
<keyword evidence="1" id="KW-0001">2Fe-2S</keyword>
<gene>
    <name evidence="6" type="ORF">METZ01_LOCUS16299</name>
</gene>
<dbReference type="Gene3D" id="2.102.10.10">
    <property type="entry name" value="Rieske [2Fe-2S] iron-sulphur domain"/>
    <property type="match status" value="1"/>
</dbReference>
<evidence type="ECO:0000256" key="2">
    <source>
        <dbReference type="ARBA" id="ARBA00022723"/>
    </source>
</evidence>
<dbReference type="InterPro" id="IPR036922">
    <property type="entry name" value="Rieske_2Fe-2S_sf"/>
</dbReference>
<keyword evidence="3" id="KW-0408">Iron</keyword>
<organism evidence="6">
    <name type="scientific">marine metagenome</name>
    <dbReference type="NCBI Taxonomy" id="408172"/>
    <lineage>
        <taxon>unclassified sequences</taxon>
        <taxon>metagenomes</taxon>
        <taxon>ecological metagenomes</taxon>
    </lineage>
</organism>
<evidence type="ECO:0000313" key="6">
    <source>
        <dbReference type="EMBL" id="SUZ63445.1"/>
    </source>
</evidence>
<dbReference type="GO" id="GO:0046872">
    <property type="term" value="F:metal ion binding"/>
    <property type="evidence" value="ECO:0007669"/>
    <property type="project" value="UniProtKB-KW"/>
</dbReference>
<proteinExistence type="predicted"/>
<accession>A0A381P918</accession>
<dbReference type="PROSITE" id="PS51296">
    <property type="entry name" value="RIESKE"/>
    <property type="match status" value="1"/>
</dbReference>
<protein>
    <recommendedName>
        <fullName evidence="5">Rieske domain-containing protein</fullName>
    </recommendedName>
</protein>
<sequence>MDRRNFLKNTCPTITFAFFGLSYIQACSKSDDSDYNTSIDNNTSIIINDNSGNTSSGNTSSGISVSGNIITLDLSNATFNGLNNPGDFINLTANELLVLKIGSNEFRAFDNCCPHNGTRNKWGFGNDKFTCGEHGNSFSIDGNNIKSCNSSSTSGGLKRYTTSLNGQTLTITT</sequence>
<evidence type="ECO:0000256" key="1">
    <source>
        <dbReference type="ARBA" id="ARBA00022714"/>
    </source>
</evidence>
<evidence type="ECO:0000256" key="3">
    <source>
        <dbReference type="ARBA" id="ARBA00023004"/>
    </source>
</evidence>
<dbReference type="GO" id="GO:0051537">
    <property type="term" value="F:2 iron, 2 sulfur cluster binding"/>
    <property type="evidence" value="ECO:0007669"/>
    <property type="project" value="UniProtKB-KW"/>
</dbReference>
<keyword evidence="2" id="KW-0479">Metal-binding</keyword>
<feature type="domain" description="Rieske" evidence="5">
    <location>
        <begin position="95"/>
        <end position="171"/>
    </location>
</feature>
<name>A0A381P918_9ZZZZ</name>
<dbReference type="EMBL" id="UINC01000916">
    <property type="protein sequence ID" value="SUZ63445.1"/>
    <property type="molecule type" value="Genomic_DNA"/>
</dbReference>
<evidence type="ECO:0000256" key="4">
    <source>
        <dbReference type="ARBA" id="ARBA00023014"/>
    </source>
</evidence>
<keyword evidence="4" id="KW-0411">Iron-sulfur</keyword>
<dbReference type="Pfam" id="PF00355">
    <property type="entry name" value="Rieske"/>
    <property type="match status" value="1"/>
</dbReference>
<dbReference type="InterPro" id="IPR017941">
    <property type="entry name" value="Rieske_2Fe-2S"/>
</dbReference>